<accession>A0A7U4J6J3</accession>
<proteinExistence type="predicted"/>
<dbReference type="Proteomes" id="UP000032300">
    <property type="component" value="Chromosome"/>
</dbReference>
<dbReference type="Gene3D" id="3.40.50.720">
    <property type="entry name" value="NAD(P)-binding Rossmann-like Domain"/>
    <property type="match status" value="1"/>
</dbReference>
<dbReference type="InterPro" id="IPR036291">
    <property type="entry name" value="NAD(P)-bd_dom_sf"/>
</dbReference>
<dbReference type="GO" id="GO:0008483">
    <property type="term" value="F:transaminase activity"/>
    <property type="evidence" value="ECO:0007669"/>
    <property type="project" value="UniProtKB-KW"/>
</dbReference>
<gene>
    <name evidence="6" type="ORF">TS85_04000</name>
</gene>
<evidence type="ECO:0000256" key="5">
    <source>
        <dbReference type="SAM" id="MobiDB-lite"/>
    </source>
</evidence>
<dbReference type="InterPro" id="IPR050103">
    <property type="entry name" value="Class-III_PLP-dep_AT"/>
</dbReference>
<evidence type="ECO:0000256" key="4">
    <source>
        <dbReference type="ARBA" id="ARBA00022898"/>
    </source>
</evidence>
<dbReference type="InterPro" id="IPR005814">
    <property type="entry name" value="Aminotrans_3"/>
</dbReference>
<dbReference type="SUPFAM" id="SSF53383">
    <property type="entry name" value="PLP-dependent transferases"/>
    <property type="match status" value="1"/>
</dbReference>
<dbReference type="AlphaFoldDB" id="A0A7U4J6J3"/>
<reference evidence="6 7" key="1">
    <citation type="journal article" date="2015" name="Int. J. Syst. Evol. Microbiol.">
        <title>Sphingomonas hengshuiensis sp. nov., isolated from lake wetland.</title>
        <authorList>
            <person name="Wei S."/>
            <person name="Wang T."/>
            <person name="Liu H."/>
            <person name="Zhang C."/>
            <person name="Guo J."/>
            <person name="Wang Q."/>
            <person name="Liang K."/>
            <person name="Zhang Z."/>
        </authorList>
    </citation>
    <scope>NUCLEOTIDE SEQUENCE [LARGE SCALE GENOMIC DNA]</scope>
    <source>
        <strain evidence="6 7">WHSC-8</strain>
    </source>
</reference>
<dbReference type="InterPro" id="IPR015424">
    <property type="entry name" value="PyrdxlP-dep_Trfase"/>
</dbReference>
<dbReference type="SUPFAM" id="SSF51735">
    <property type="entry name" value="NAD(P)-binding Rossmann-fold domains"/>
    <property type="match status" value="1"/>
</dbReference>
<dbReference type="Gene3D" id="3.90.1150.10">
    <property type="entry name" value="Aspartate Aminotransferase, domain 1"/>
    <property type="match status" value="2"/>
</dbReference>
<dbReference type="PANTHER" id="PTHR11986:SF79">
    <property type="entry name" value="ACETYLORNITHINE AMINOTRANSFERASE, MITOCHONDRIAL"/>
    <property type="match status" value="1"/>
</dbReference>
<keyword evidence="2" id="KW-0032">Aminotransferase</keyword>
<evidence type="ECO:0000256" key="1">
    <source>
        <dbReference type="ARBA" id="ARBA00001933"/>
    </source>
</evidence>
<comment type="cofactor">
    <cofactor evidence="1">
        <name>pyridoxal 5'-phosphate</name>
        <dbReference type="ChEBI" id="CHEBI:597326"/>
    </cofactor>
</comment>
<sequence length="1007" mass="107539">MAGRPMTANAFPRQKGGGRPVDTLDDDSLGALSPALSADIAASADLSRRHAEIADIRDHDAAALQGYAEFARPQTAELLRILSLDKPYVRAHDDYLCYRDEAGDEVEVLDIAGGYGSLILGHNHPELRRLAISQLRQEMPTHAQMSIRGEAGLLCRDLDAELHAATGRHFVITLGNSGAEAVEAAAKHARMAQLARLDAFAEQVERRLARIRAAEAAAKRLGGTLELILDGHAHTSFDAFAAAVRASNARAVVAAAPRFLAAQGAFHGKTMGALALTHKPLFRDPFLRGGTETNFFDWQRLSADPAAAHALVAAGAYTLILPGTVVDGRVTCQHETFNAYAALFLEPIQGEAGVIPVPPEAAMALVAAVRAAGVPVVVDEIQTGFYRTGALLASSRMGLVGDYYLLGKSLGGGLAKIAACAVTREHYLPRFGLLHTSTNVEDDPSCGIARKALVIARQLGDAVQARGGQLRAGFEALRTRYPQVIRDVRGEGLMLGIAFADMKLRQSYGLQLLARSGYMGYVLAGHLLHEHGIRVAPALAASTVIRIQPSAYIKATEIERVLAAFDQLCRIVDNEDIYKLIEFALPEDTRGLRPLGDFRQGEIALEPPAAGMRRVGFLTHYIDAAHLRVADPSLALLDTDTLEDLLERMLPVTEPIVLGRRTITASHGGQASVVFAGIPVTSGMIRRALLNQDESRLQALCHRGVATLRNEFGCAVVGLGQYTSILTKNGQSVPDDATIITTGNSYTVYVGVQAVLAMARERGWDTRDLTIGIIGAGGNICSAYAQCFTRHAGRLLLYGGDHARGVRKAERAADSVLRHTLSELADGGTPRSGFERAVAAAAGAAGDGAPARPWPRFHQHWRDLGSPPALQVVDALDALGDCDLLVVATNAAEPFLGPEHCKPGAIVCDISVPMNCRDDLFDNDRGITVLLGGEVALPNAEVMPVRGMRLADGMAYACLSETILLGLEEGHASCSYGNIQPCDVDAMGALGEKHGFRVGHHKQTRIF</sequence>
<evidence type="ECO:0000256" key="2">
    <source>
        <dbReference type="ARBA" id="ARBA00022576"/>
    </source>
</evidence>
<dbReference type="InterPro" id="IPR015421">
    <property type="entry name" value="PyrdxlP-dep_Trfase_major"/>
</dbReference>
<evidence type="ECO:0000313" key="7">
    <source>
        <dbReference type="Proteomes" id="UP000032300"/>
    </source>
</evidence>
<dbReference type="PANTHER" id="PTHR11986">
    <property type="entry name" value="AMINOTRANSFERASE CLASS III"/>
    <property type="match status" value="1"/>
</dbReference>
<keyword evidence="7" id="KW-1185">Reference proteome</keyword>
<keyword evidence="4" id="KW-0663">Pyridoxal phosphate</keyword>
<dbReference type="Gene3D" id="3.40.640.10">
    <property type="entry name" value="Type I PLP-dependent aspartate aminotransferase-like (Major domain)"/>
    <property type="match status" value="2"/>
</dbReference>
<dbReference type="Pfam" id="PF00202">
    <property type="entry name" value="Aminotran_3"/>
    <property type="match status" value="1"/>
</dbReference>
<name>A0A7U4J6J3_9SPHN</name>
<dbReference type="GO" id="GO:0042802">
    <property type="term" value="F:identical protein binding"/>
    <property type="evidence" value="ECO:0007669"/>
    <property type="project" value="TreeGrafter"/>
</dbReference>
<evidence type="ECO:0000256" key="3">
    <source>
        <dbReference type="ARBA" id="ARBA00022679"/>
    </source>
</evidence>
<organism evidence="6 7">
    <name type="scientific">Sphingomonas hengshuiensis</name>
    <dbReference type="NCBI Taxonomy" id="1609977"/>
    <lineage>
        <taxon>Bacteria</taxon>
        <taxon>Pseudomonadati</taxon>
        <taxon>Pseudomonadota</taxon>
        <taxon>Alphaproteobacteria</taxon>
        <taxon>Sphingomonadales</taxon>
        <taxon>Sphingomonadaceae</taxon>
        <taxon>Sphingomonas</taxon>
    </lineage>
</organism>
<dbReference type="InterPro" id="IPR015422">
    <property type="entry name" value="PyrdxlP-dep_Trfase_small"/>
</dbReference>
<evidence type="ECO:0000313" key="6">
    <source>
        <dbReference type="EMBL" id="AJP71161.1"/>
    </source>
</evidence>
<protein>
    <submittedName>
        <fullName evidence="6">Uncharacterized protein</fullName>
    </submittedName>
</protein>
<feature type="region of interest" description="Disordered" evidence="5">
    <location>
        <begin position="1"/>
        <end position="26"/>
    </location>
</feature>
<reference evidence="6 7" key="2">
    <citation type="submission" date="2015-02" db="EMBL/GenBank/DDBJ databases">
        <title>The complete genome of Sphingomonas hengshuiensis sp. WHSC-8 isolated from soil of Hengshui Lake.</title>
        <authorList>
            <person name="Wei S."/>
            <person name="Guo J."/>
            <person name="Su C."/>
            <person name="Wu R."/>
            <person name="Zhang Z."/>
            <person name="Liang K."/>
            <person name="Li H."/>
            <person name="Wang T."/>
            <person name="Liu H."/>
            <person name="Zhang C."/>
            <person name="Li Z."/>
            <person name="Wang Q."/>
            <person name="Meng J."/>
        </authorList>
    </citation>
    <scope>NUCLEOTIDE SEQUENCE [LARGE SCALE GENOMIC DNA]</scope>
    <source>
        <strain evidence="6 7">WHSC-8</strain>
    </source>
</reference>
<keyword evidence="3" id="KW-0808">Transferase</keyword>
<dbReference type="EMBL" id="CP010836">
    <property type="protein sequence ID" value="AJP71161.1"/>
    <property type="molecule type" value="Genomic_DNA"/>
</dbReference>
<dbReference type="KEGG" id="sphi:TS85_04000"/>
<dbReference type="GO" id="GO:0030170">
    <property type="term" value="F:pyridoxal phosphate binding"/>
    <property type="evidence" value="ECO:0007669"/>
    <property type="project" value="InterPro"/>
</dbReference>